<dbReference type="Gene3D" id="3.10.180.10">
    <property type="entry name" value="2,3-Dihydroxybiphenyl 1,2-Dioxygenase, domain 1"/>
    <property type="match status" value="1"/>
</dbReference>
<sequence>MAKAVHSMIRVLDEARSVAFYSKAFGLSVAQRLDFDDFTLVYLRNDEADFEVELTINKGRTEPYALGDGYGHLAIVVDDLDGEHTRFAEAGFAPRKIVEFNRDGGLFARFFFVEDPDGYKIEVLQRHGRFR</sequence>
<dbReference type="InterPro" id="IPR004360">
    <property type="entry name" value="Glyas_Fos-R_dOase_dom"/>
</dbReference>
<dbReference type="AlphaFoldDB" id="A0A6A7YA05"/>
<comment type="caution">
    <text evidence="2">The sequence shown here is derived from an EMBL/GenBank/DDBJ whole genome shotgun (WGS) entry which is preliminary data.</text>
</comment>
<proteinExistence type="predicted"/>
<accession>A0A6A7YA05</accession>
<dbReference type="PANTHER" id="PTHR10374:SF30">
    <property type="entry name" value="LACTOYLGLUTATHIONE LYASE"/>
    <property type="match status" value="1"/>
</dbReference>
<dbReference type="PANTHER" id="PTHR10374">
    <property type="entry name" value="LACTOYLGLUTATHIONE LYASE GLYOXALASE I"/>
    <property type="match status" value="1"/>
</dbReference>
<evidence type="ECO:0000259" key="1">
    <source>
        <dbReference type="PROSITE" id="PS51819"/>
    </source>
</evidence>
<dbReference type="InterPro" id="IPR029068">
    <property type="entry name" value="Glyas_Bleomycin-R_OHBP_Dase"/>
</dbReference>
<dbReference type="GO" id="GO:0016829">
    <property type="term" value="F:lyase activity"/>
    <property type="evidence" value="ECO:0007669"/>
    <property type="project" value="UniProtKB-KW"/>
</dbReference>
<dbReference type="Pfam" id="PF00903">
    <property type="entry name" value="Glyoxalase"/>
    <property type="match status" value="1"/>
</dbReference>
<evidence type="ECO:0000313" key="3">
    <source>
        <dbReference type="Proteomes" id="UP000332515"/>
    </source>
</evidence>
<dbReference type="RefSeq" id="WP_153488137.1">
    <property type="nucleotide sequence ID" value="NZ_VWNA01000002.1"/>
</dbReference>
<organism evidence="2 3">
    <name type="scientific">Segnochrobactrum spirostomi</name>
    <dbReference type="NCBI Taxonomy" id="2608987"/>
    <lineage>
        <taxon>Bacteria</taxon>
        <taxon>Pseudomonadati</taxon>
        <taxon>Pseudomonadota</taxon>
        <taxon>Alphaproteobacteria</taxon>
        <taxon>Hyphomicrobiales</taxon>
        <taxon>Segnochrobactraceae</taxon>
        <taxon>Segnochrobactrum</taxon>
    </lineage>
</organism>
<dbReference type="Proteomes" id="UP000332515">
    <property type="component" value="Unassembled WGS sequence"/>
</dbReference>
<feature type="domain" description="VOC" evidence="1">
    <location>
        <begin position="3"/>
        <end position="126"/>
    </location>
</feature>
<dbReference type="EMBL" id="VWNA01000002">
    <property type="protein sequence ID" value="MQT14801.1"/>
    <property type="molecule type" value="Genomic_DNA"/>
</dbReference>
<evidence type="ECO:0000313" key="2">
    <source>
        <dbReference type="EMBL" id="MQT14801.1"/>
    </source>
</evidence>
<dbReference type="SUPFAM" id="SSF54593">
    <property type="entry name" value="Glyoxalase/Bleomycin resistance protein/Dihydroxybiphenyl dioxygenase"/>
    <property type="match status" value="1"/>
</dbReference>
<reference evidence="2 3" key="1">
    <citation type="submission" date="2019-09" db="EMBL/GenBank/DDBJ databases">
        <title>Segnochrobactrum spirostomi gen. nov., sp. nov., isolated from the ciliate Spirostomum cf. yagiui and description of a novel family, Segnochrobactraceae fam. nov. within the order Rhizobiales of the class Alphaproteobacteria.</title>
        <authorList>
            <person name="Akter S."/>
            <person name="Shazib S.U.A."/>
            <person name="Shin M.K."/>
        </authorList>
    </citation>
    <scope>NUCLEOTIDE SEQUENCE [LARGE SCALE GENOMIC DNA]</scope>
    <source>
        <strain evidence="2 3">Sp-1</strain>
    </source>
</reference>
<keyword evidence="2" id="KW-0456">Lyase</keyword>
<name>A0A6A7YA05_9HYPH</name>
<gene>
    <name evidence="2" type="ORF">F0357_19500</name>
</gene>
<dbReference type="InterPro" id="IPR037523">
    <property type="entry name" value="VOC_core"/>
</dbReference>
<protein>
    <submittedName>
        <fullName evidence="2">Lactoylglutathione lyase</fullName>
    </submittedName>
</protein>
<dbReference type="PROSITE" id="PS51819">
    <property type="entry name" value="VOC"/>
    <property type="match status" value="1"/>
</dbReference>
<keyword evidence="3" id="KW-1185">Reference proteome</keyword>